<name>A0AAD7TLL7_9APHY</name>
<dbReference type="Proteomes" id="UP001215151">
    <property type="component" value="Unassembled WGS sequence"/>
</dbReference>
<protein>
    <submittedName>
        <fullName evidence="1">Uncharacterized protein</fullName>
    </submittedName>
</protein>
<sequence length="167" mass="18500">MRSSVKTSCFFGSSSTSLTAVLSTAGTTAARYSRSPAYCFALYSPSVAVQVFLDYSHVLTRLPQLRDRLIETDGALDAGELSELEQLSRSVPKLVSILPDVLPDRTNIRHTAAAAEMTSQLVRHLDQIRPLAIAQAHIRTPYFGDATRVRNIHSTMYERFIRTIEVA</sequence>
<organism evidence="1 2">
    <name type="scientific">Trametes cubensis</name>
    <dbReference type="NCBI Taxonomy" id="1111947"/>
    <lineage>
        <taxon>Eukaryota</taxon>
        <taxon>Fungi</taxon>
        <taxon>Dikarya</taxon>
        <taxon>Basidiomycota</taxon>
        <taxon>Agaricomycotina</taxon>
        <taxon>Agaricomycetes</taxon>
        <taxon>Polyporales</taxon>
        <taxon>Polyporaceae</taxon>
        <taxon>Trametes</taxon>
    </lineage>
</organism>
<proteinExistence type="predicted"/>
<reference evidence="1" key="1">
    <citation type="submission" date="2022-11" db="EMBL/GenBank/DDBJ databases">
        <title>Genome Sequence of Cubamyces cubensis.</title>
        <authorList>
            <person name="Buettner E."/>
        </authorList>
    </citation>
    <scope>NUCLEOTIDE SEQUENCE</scope>
    <source>
        <strain evidence="1">MPL-01</strain>
    </source>
</reference>
<evidence type="ECO:0000313" key="2">
    <source>
        <dbReference type="Proteomes" id="UP001215151"/>
    </source>
</evidence>
<accession>A0AAD7TLL7</accession>
<gene>
    <name evidence="1" type="ORF">ONZ51_g9924</name>
</gene>
<keyword evidence="2" id="KW-1185">Reference proteome</keyword>
<dbReference type="AlphaFoldDB" id="A0AAD7TLL7"/>
<comment type="caution">
    <text evidence="1">The sequence shown here is derived from an EMBL/GenBank/DDBJ whole genome shotgun (WGS) entry which is preliminary data.</text>
</comment>
<dbReference type="EMBL" id="JAPEVG010000363">
    <property type="protein sequence ID" value="KAJ8463926.1"/>
    <property type="molecule type" value="Genomic_DNA"/>
</dbReference>
<evidence type="ECO:0000313" key="1">
    <source>
        <dbReference type="EMBL" id="KAJ8463926.1"/>
    </source>
</evidence>